<feature type="transmembrane region" description="Helical" evidence="7">
    <location>
        <begin position="237"/>
        <end position="262"/>
    </location>
</feature>
<comment type="similarity">
    <text evidence="6">Belongs to the MIP/aquaporin (TC 1.A.8) family.</text>
</comment>
<dbReference type="Pfam" id="PF00230">
    <property type="entry name" value="MIP"/>
    <property type="match status" value="1"/>
</dbReference>
<feature type="transmembrane region" description="Helical" evidence="7">
    <location>
        <begin position="306"/>
        <end position="325"/>
    </location>
</feature>
<protein>
    <submittedName>
        <fullName evidence="8">Putative aquaporin NIP4-2</fullName>
    </submittedName>
</protein>
<keyword evidence="9" id="KW-1185">Reference proteome</keyword>
<accession>A0A1Q9CDX6</accession>
<dbReference type="PROSITE" id="PS00221">
    <property type="entry name" value="MIP"/>
    <property type="match status" value="1"/>
</dbReference>
<dbReference type="GO" id="GO:0016020">
    <property type="term" value="C:membrane"/>
    <property type="evidence" value="ECO:0007669"/>
    <property type="project" value="UniProtKB-SubCell"/>
</dbReference>
<keyword evidence="2 6" id="KW-0813">Transport</keyword>
<evidence type="ECO:0000313" key="9">
    <source>
        <dbReference type="Proteomes" id="UP000186817"/>
    </source>
</evidence>
<feature type="transmembrane region" description="Helical" evidence="7">
    <location>
        <begin position="118"/>
        <end position="140"/>
    </location>
</feature>
<reference evidence="8 9" key="1">
    <citation type="submission" date="2016-02" db="EMBL/GenBank/DDBJ databases">
        <title>Genome analysis of coral dinoflagellate symbionts highlights evolutionary adaptations to a symbiotic lifestyle.</title>
        <authorList>
            <person name="Aranda M."/>
            <person name="Li Y."/>
            <person name="Liew Y.J."/>
            <person name="Baumgarten S."/>
            <person name="Simakov O."/>
            <person name="Wilson M."/>
            <person name="Piel J."/>
            <person name="Ashoor H."/>
            <person name="Bougouffa S."/>
            <person name="Bajic V.B."/>
            <person name="Ryu T."/>
            <person name="Ravasi T."/>
            <person name="Bayer T."/>
            <person name="Micklem G."/>
            <person name="Kim H."/>
            <person name="Bhak J."/>
            <person name="Lajeunesse T.C."/>
            <person name="Voolstra C.R."/>
        </authorList>
    </citation>
    <scope>NUCLEOTIDE SEQUENCE [LARGE SCALE GENOMIC DNA]</scope>
    <source>
        <strain evidence="8 9">CCMP2467</strain>
    </source>
</reference>
<dbReference type="Proteomes" id="UP000186817">
    <property type="component" value="Unassembled WGS sequence"/>
</dbReference>
<dbReference type="AlphaFoldDB" id="A0A1Q9CDX6"/>
<evidence type="ECO:0000256" key="4">
    <source>
        <dbReference type="ARBA" id="ARBA00022989"/>
    </source>
</evidence>
<evidence type="ECO:0000256" key="5">
    <source>
        <dbReference type="ARBA" id="ARBA00023136"/>
    </source>
</evidence>
<feature type="transmembrane region" description="Helical" evidence="7">
    <location>
        <begin position="189"/>
        <end position="207"/>
    </location>
</feature>
<proteinExistence type="inferred from homology"/>
<keyword evidence="3 6" id="KW-0812">Transmembrane</keyword>
<feature type="transmembrane region" description="Helical" evidence="7">
    <location>
        <begin position="160"/>
        <end position="182"/>
    </location>
</feature>
<comment type="subcellular location">
    <subcellularLocation>
        <location evidence="1">Membrane</location>
        <topology evidence="1">Multi-pass membrane protein</topology>
    </subcellularLocation>
</comment>
<evidence type="ECO:0000256" key="1">
    <source>
        <dbReference type="ARBA" id="ARBA00004141"/>
    </source>
</evidence>
<evidence type="ECO:0000256" key="6">
    <source>
        <dbReference type="RuleBase" id="RU000477"/>
    </source>
</evidence>
<dbReference type="InterPro" id="IPR034294">
    <property type="entry name" value="Aquaporin_transptr"/>
</dbReference>
<keyword evidence="4 7" id="KW-1133">Transmembrane helix</keyword>
<keyword evidence="5 7" id="KW-0472">Membrane</keyword>
<dbReference type="SUPFAM" id="SSF81338">
    <property type="entry name" value="Aquaporin-like"/>
    <property type="match status" value="1"/>
</dbReference>
<evidence type="ECO:0000256" key="7">
    <source>
        <dbReference type="SAM" id="Phobius"/>
    </source>
</evidence>
<organism evidence="8 9">
    <name type="scientific">Symbiodinium microadriaticum</name>
    <name type="common">Dinoflagellate</name>
    <name type="synonym">Zooxanthella microadriatica</name>
    <dbReference type="NCBI Taxonomy" id="2951"/>
    <lineage>
        <taxon>Eukaryota</taxon>
        <taxon>Sar</taxon>
        <taxon>Alveolata</taxon>
        <taxon>Dinophyceae</taxon>
        <taxon>Suessiales</taxon>
        <taxon>Symbiodiniaceae</taxon>
        <taxon>Symbiodinium</taxon>
    </lineage>
</organism>
<evidence type="ECO:0000256" key="2">
    <source>
        <dbReference type="ARBA" id="ARBA00022448"/>
    </source>
</evidence>
<dbReference type="InterPro" id="IPR000425">
    <property type="entry name" value="MIP"/>
</dbReference>
<dbReference type="PANTHER" id="PTHR45724:SF13">
    <property type="entry name" value="AQUAPORIN NIP1-1-RELATED"/>
    <property type="match status" value="1"/>
</dbReference>
<sequence length="329" mass="34842">MAMDEASVKDLKGCVSSLHWNWLLAECLEALRPEPAHRRCFPAEVSALLLFPDATQQLPNLAPGGPLNLLRKQDFVEVLLKPLRSLQPVKYGCSGCSVPGLGLTVFEAPSKKRVSNTFYLIAALLESGDAASYGAAGGAGRKMWSWKFGSPFAALSGWSLSAPLVAECFGTGCLVFTVGCLVTGPAPQAWVPTSIAFVLMVMIYATGSISGGNLNPAVSLSLAICGKLPWNKMLTYWMVQLVGGFIGSALFRLVCSPGYVIVAPIKPFGAGSCFCAELIYTTLLCFTVLSCAASRRNNPKDDPNQFYALAIGFTIIAGGHAVGSVEVAF</sequence>
<dbReference type="Gene3D" id="1.20.1080.10">
    <property type="entry name" value="Glycerol uptake facilitator protein"/>
    <property type="match status" value="1"/>
</dbReference>
<dbReference type="PANTHER" id="PTHR45724">
    <property type="entry name" value="AQUAPORIN NIP2-1"/>
    <property type="match status" value="1"/>
</dbReference>
<dbReference type="EMBL" id="LSRX01001309">
    <property type="protein sequence ID" value="OLP81128.1"/>
    <property type="molecule type" value="Genomic_DNA"/>
</dbReference>
<gene>
    <name evidence="8" type="primary">NIP4-2</name>
    <name evidence="8" type="ORF">AK812_SmicGene38369</name>
</gene>
<feature type="transmembrane region" description="Helical" evidence="7">
    <location>
        <begin position="268"/>
        <end position="294"/>
    </location>
</feature>
<dbReference type="InterPro" id="IPR023271">
    <property type="entry name" value="Aquaporin-like"/>
</dbReference>
<evidence type="ECO:0000256" key="3">
    <source>
        <dbReference type="ARBA" id="ARBA00022692"/>
    </source>
</evidence>
<dbReference type="PRINTS" id="PR00783">
    <property type="entry name" value="MINTRINSICP"/>
</dbReference>
<comment type="caution">
    <text evidence="8">The sequence shown here is derived from an EMBL/GenBank/DDBJ whole genome shotgun (WGS) entry which is preliminary data.</text>
</comment>
<evidence type="ECO:0000313" key="8">
    <source>
        <dbReference type="EMBL" id="OLP81128.1"/>
    </source>
</evidence>
<dbReference type="OrthoDB" id="444968at2759"/>
<name>A0A1Q9CDX6_SYMMI</name>
<dbReference type="GO" id="GO:0015267">
    <property type="term" value="F:channel activity"/>
    <property type="evidence" value="ECO:0007669"/>
    <property type="project" value="InterPro"/>
</dbReference>
<dbReference type="InterPro" id="IPR022357">
    <property type="entry name" value="MIP_CS"/>
</dbReference>